<keyword evidence="9" id="KW-1185">Reference proteome</keyword>
<keyword evidence="4" id="KW-1133">Transmembrane helix</keyword>
<evidence type="ECO:0000256" key="5">
    <source>
        <dbReference type="ARBA" id="ARBA00023136"/>
    </source>
</evidence>
<name>A0A8J6CD32_DIALT</name>
<feature type="region of interest" description="Disordered" evidence="6">
    <location>
        <begin position="23"/>
        <end position="87"/>
    </location>
</feature>
<evidence type="ECO:0000256" key="6">
    <source>
        <dbReference type="SAM" id="MobiDB-lite"/>
    </source>
</evidence>
<gene>
    <name evidence="8" type="ORF">KFE25_008095</name>
</gene>
<dbReference type="GO" id="GO:0016020">
    <property type="term" value="C:membrane"/>
    <property type="evidence" value="ECO:0007669"/>
    <property type="project" value="UniProtKB-SubCell"/>
</dbReference>
<keyword evidence="5" id="KW-0472">Membrane</keyword>
<comment type="similarity">
    <text evidence="2">Belongs to the peroxisomal membrane protein PXMP2/4 family.</text>
</comment>
<dbReference type="OrthoDB" id="860at2759"/>
<evidence type="ECO:0000256" key="1">
    <source>
        <dbReference type="ARBA" id="ARBA00004141"/>
    </source>
</evidence>
<evidence type="ECO:0000256" key="7">
    <source>
        <dbReference type="SAM" id="SignalP"/>
    </source>
</evidence>
<dbReference type="AlphaFoldDB" id="A0A8J6CD32"/>
<dbReference type="OMA" id="PANWNAY"/>
<proteinExistence type="inferred from homology"/>
<dbReference type="PANTHER" id="PTHR11266:SF121">
    <property type="entry name" value="OS09G0315000 PROTEIN"/>
    <property type="match status" value="1"/>
</dbReference>
<evidence type="ECO:0000256" key="4">
    <source>
        <dbReference type="ARBA" id="ARBA00022989"/>
    </source>
</evidence>
<reference evidence="8" key="1">
    <citation type="submission" date="2021-05" db="EMBL/GenBank/DDBJ databases">
        <title>The genome of the haptophyte Pavlova lutheri (Diacronema luteri, Pavlovales) - a model for lipid biosynthesis in eukaryotic algae.</title>
        <authorList>
            <person name="Hulatt C.J."/>
            <person name="Posewitz M.C."/>
        </authorList>
    </citation>
    <scope>NUCLEOTIDE SEQUENCE</scope>
    <source>
        <strain evidence="8">NIVA-4/92</strain>
    </source>
</reference>
<keyword evidence="7" id="KW-0732">Signal</keyword>
<dbReference type="EMBL" id="JAGTXO010000007">
    <property type="protein sequence ID" value="KAG8466716.1"/>
    <property type="molecule type" value="Genomic_DNA"/>
</dbReference>
<feature type="compositionally biased region" description="Low complexity" evidence="6">
    <location>
        <begin position="38"/>
        <end position="58"/>
    </location>
</feature>
<sequence>MAWRSVVAAAALVACCALSPVGSAAPPRPRALDRNAPRARAGAAADRPALRRVAAARPQARRRAGAAEPASDALVRSGIAPPPPSRAAVATPIIDEADERLQPIGFARTQQLPVLEPDMGLGPRFDDFTKLLSVCTILGLAAYRFFSVDADLSRGWTAFEVMQRLLPDNWNEYETALKSDPVLTKTTINTVIYTLADWLAQVLEGRKPLEFDERRLLRSAAIGLIFGPITCAYYEWSDHILDPYVVSNRPLKILMDQSVYAASKYTMFVALRELFSGTEPAEAVGVARKSTWPLLKRGWRFWPAVHMVTYSVIPPRHRVLWVNCADLVWVTILSLFKAQEDAKAAALALPKQLVAPSRQPPGEI</sequence>
<dbReference type="GO" id="GO:0005737">
    <property type="term" value="C:cytoplasm"/>
    <property type="evidence" value="ECO:0007669"/>
    <property type="project" value="TreeGrafter"/>
</dbReference>
<dbReference type="PANTHER" id="PTHR11266">
    <property type="entry name" value="PEROXISOMAL MEMBRANE PROTEIN 2, PXMP2 MPV17"/>
    <property type="match status" value="1"/>
</dbReference>
<organism evidence="8 9">
    <name type="scientific">Diacronema lutheri</name>
    <name type="common">Unicellular marine alga</name>
    <name type="synonym">Monochrysis lutheri</name>
    <dbReference type="NCBI Taxonomy" id="2081491"/>
    <lineage>
        <taxon>Eukaryota</taxon>
        <taxon>Haptista</taxon>
        <taxon>Haptophyta</taxon>
        <taxon>Pavlovophyceae</taxon>
        <taxon>Pavlovales</taxon>
        <taxon>Pavlovaceae</taxon>
        <taxon>Diacronema</taxon>
    </lineage>
</organism>
<evidence type="ECO:0000313" key="8">
    <source>
        <dbReference type="EMBL" id="KAG8466716.1"/>
    </source>
</evidence>
<dbReference type="InterPro" id="IPR007248">
    <property type="entry name" value="Mpv17_PMP22"/>
</dbReference>
<comment type="subcellular location">
    <subcellularLocation>
        <location evidence="1">Membrane</location>
        <topology evidence="1">Multi-pass membrane protein</topology>
    </subcellularLocation>
</comment>
<dbReference type="PROSITE" id="PS51257">
    <property type="entry name" value="PROKAR_LIPOPROTEIN"/>
    <property type="match status" value="1"/>
</dbReference>
<protein>
    <submittedName>
        <fullName evidence="8">Uncharacterized protein</fullName>
    </submittedName>
</protein>
<feature type="signal peptide" evidence="7">
    <location>
        <begin position="1"/>
        <end position="24"/>
    </location>
</feature>
<accession>A0A8J6CD32</accession>
<keyword evidence="3" id="KW-0812">Transmembrane</keyword>
<evidence type="ECO:0000256" key="2">
    <source>
        <dbReference type="ARBA" id="ARBA00006824"/>
    </source>
</evidence>
<evidence type="ECO:0000313" key="9">
    <source>
        <dbReference type="Proteomes" id="UP000751190"/>
    </source>
</evidence>
<comment type="caution">
    <text evidence="8">The sequence shown here is derived from an EMBL/GenBank/DDBJ whole genome shotgun (WGS) entry which is preliminary data.</text>
</comment>
<dbReference type="Pfam" id="PF04117">
    <property type="entry name" value="Mpv17_PMP22"/>
    <property type="match status" value="1"/>
</dbReference>
<evidence type="ECO:0000256" key="3">
    <source>
        <dbReference type="ARBA" id="ARBA00022692"/>
    </source>
</evidence>
<feature type="chain" id="PRO_5035238302" evidence="7">
    <location>
        <begin position="25"/>
        <end position="364"/>
    </location>
</feature>
<dbReference type="Proteomes" id="UP000751190">
    <property type="component" value="Unassembled WGS sequence"/>
</dbReference>